<sequence>MDPPTAPRPSPYNPTLTFAESALLCAVSVAAHERLAFQEDDYTSNGDVDASLEKFEALLQFVVGQNPTTSFKRRAGDAKALYQTRRWLSGRLKGLKPDWLYIGRGKWDLVLLEPAKALQPGERDVEAGTEMRHWRTRVTIEGGNIPDYSTWSIDLIRANETPKAEDLSEDLAGRRSSSCETM</sequence>
<organism evidence="1 2">
    <name type="scientific">Cryoendolithus antarcticus</name>
    <dbReference type="NCBI Taxonomy" id="1507870"/>
    <lineage>
        <taxon>Eukaryota</taxon>
        <taxon>Fungi</taxon>
        <taxon>Dikarya</taxon>
        <taxon>Ascomycota</taxon>
        <taxon>Pezizomycotina</taxon>
        <taxon>Dothideomycetes</taxon>
        <taxon>Dothideomycetidae</taxon>
        <taxon>Cladosporiales</taxon>
        <taxon>Cladosporiaceae</taxon>
        <taxon>Cryoendolithus</taxon>
    </lineage>
</organism>
<protein>
    <submittedName>
        <fullName evidence="1">Uncharacterized protein</fullName>
    </submittedName>
</protein>
<accession>A0A1V8SVQ0</accession>
<evidence type="ECO:0000313" key="2">
    <source>
        <dbReference type="Proteomes" id="UP000192596"/>
    </source>
</evidence>
<dbReference type="Proteomes" id="UP000192596">
    <property type="component" value="Unassembled WGS sequence"/>
</dbReference>
<keyword evidence="2" id="KW-1185">Reference proteome</keyword>
<dbReference type="EMBL" id="NAJO01000025">
    <property type="protein sequence ID" value="OQO03255.1"/>
    <property type="molecule type" value="Genomic_DNA"/>
</dbReference>
<gene>
    <name evidence="1" type="ORF">B0A48_11511</name>
</gene>
<proteinExistence type="predicted"/>
<evidence type="ECO:0000313" key="1">
    <source>
        <dbReference type="EMBL" id="OQO03255.1"/>
    </source>
</evidence>
<name>A0A1V8SVQ0_9PEZI</name>
<dbReference type="AlphaFoldDB" id="A0A1V8SVQ0"/>
<comment type="caution">
    <text evidence="1">The sequence shown here is derived from an EMBL/GenBank/DDBJ whole genome shotgun (WGS) entry which is preliminary data.</text>
</comment>
<dbReference type="InParanoid" id="A0A1V8SVQ0"/>
<reference evidence="2" key="1">
    <citation type="submission" date="2017-03" db="EMBL/GenBank/DDBJ databases">
        <title>Genomes of endolithic fungi from Antarctica.</title>
        <authorList>
            <person name="Coleine C."/>
            <person name="Masonjones S."/>
            <person name="Stajich J.E."/>
        </authorList>
    </citation>
    <scope>NUCLEOTIDE SEQUENCE [LARGE SCALE GENOMIC DNA]</scope>
    <source>
        <strain evidence="2">CCFEE 5527</strain>
    </source>
</reference>